<organism evidence="2 3">
    <name type="scientific">Sphingomonas sediminicola</name>
    <dbReference type="NCBI Taxonomy" id="386874"/>
    <lineage>
        <taxon>Bacteria</taxon>
        <taxon>Pseudomonadati</taxon>
        <taxon>Pseudomonadota</taxon>
        <taxon>Alphaproteobacteria</taxon>
        <taxon>Sphingomonadales</taxon>
        <taxon>Sphingomonadaceae</taxon>
        <taxon>Sphingomonas</taxon>
    </lineage>
</organism>
<name>A0ABX6TB65_9SPHN</name>
<evidence type="ECO:0000313" key="2">
    <source>
        <dbReference type="EMBL" id="QNP46809.1"/>
    </source>
</evidence>
<dbReference type="RefSeq" id="WP_187709762.1">
    <property type="nucleotide sequence ID" value="NZ_CP060782.1"/>
</dbReference>
<keyword evidence="1" id="KW-1133">Transmembrane helix</keyword>
<dbReference type="EMBL" id="CP060782">
    <property type="protein sequence ID" value="QNP46809.1"/>
    <property type="molecule type" value="Genomic_DNA"/>
</dbReference>
<dbReference type="Proteomes" id="UP000516105">
    <property type="component" value="Chromosome"/>
</dbReference>
<evidence type="ECO:0000256" key="1">
    <source>
        <dbReference type="SAM" id="Phobius"/>
    </source>
</evidence>
<evidence type="ECO:0000313" key="3">
    <source>
        <dbReference type="Proteomes" id="UP000516105"/>
    </source>
</evidence>
<proteinExistence type="predicted"/>
<keyword evidence="1" id="KW-0812">Transmembrane</keyword>
<feature type="transmembrane region" description="Helical" evidence="1">
    <location>
        <begin position="21"/>
        <end position="38"/>
    </location>
</feature>
<keyword evidence="1" id="KW-0472">Membrane</keyword>
<gene>
    <name evidence="2" type="ORF">H9L14_07150</name>
</gene>
<reference evidence="2 3" key="1">
    <citation type="submission" date="2020-08" db="EMBL/GenBank/DDBJ databases">
        <title>Genome sequence of Sphingomonas sediminicola KACC 15039T.</title>
        <authorList>
            <person name="Hyun D.-W."/>
            <person name="Bae J.-W."/>
        </authorList>
    </citation>
    <scope>NUCLEOTIDE SEQUENCE [LARGE SCALE GENOMIC DNA]</scope>
    <source>
        <strain evidence="2 3">KACC 15039</strain>
    </source>
</reference>
<accession>A0ABX6TB65</accession>
<protein>
    <submittedName>
        <fullName evidence="2">Uncharacterized protein</fullName>
    </submittedName>
</protein>
<sequence>MKHWFKDAHFRSLLKNSSYLAVSKVVAAIAGIATLAFAGRGLGVMLFGMLVLITSYAKAASGLSKFQSWQLIVRYGGQALALGEHEDFKSSTGFAFALDVVSGIGA</sequence>
<keyword evidence="3" id="KW-1185">Reference proteome</keyword>